<keyword evidence="4" id="KW-0963">Cytoplasm</keyword>
<comment type="caution">
    <text evidence="4">Lacks conserved residue(s) required for the propagation of feature annotation.</text>
</comment>
<dbReference type="OrthoDB" id="9807767at2"/>
<reference evidence="5 6" key="1">
    <citation type="submission" date="2018-11" db="EMBL/GenBank/DDBJ databases">
        <title>Genomic Encyclopedia of Type Strains, Phase IV (KMG-IV): sequencing the most valuable type-strain genomes for metagenomic binning, comparative biology and taxonomic classification.</title>
        <authorList>
            <person name="Goeker M."/>
        </authorList>
    </citation>
    <scope>NUCLEOTIDE SEQUENCE [LARGE SCALE GENOMIC DNA]</scope>
    <source>
        <strain evidence="5 6">DSM 16974</strain>
    </source>
</reference>
<feature type="site" description="Important for substrate specificity" evidence="4">
    <location>
        <position position="157"/>
    </location>
</feature>
<dbReference type="RefSeq" id="WP_148071154.1">
    <property type="nucleotide sequence ID" value="NZ_RJUK01000001.1"/>
</dbReference>
<dbReference type="EMBL" id="RJUK01000001">
    <property type="protein sequence ID" value="ROQ20789.1"/>
    <property type="molecule type" value="Genomic_DNA"/>
</dbReference>
<dbReference type="Pfam" id="PF02545">
    <property type="entry name" value="Maf"/>
    <property type="match status" value="1"/>
</dbReference>
<dbReference type="PIRSF" id="PIRSF006305">
    <property type="entry name" value="Maf"/>
    <property type="match status" value="1"/>
</dbReference>
<evidence type="ECO:0000256" key="3">
    <source>
        <dbReference type="ARBA" id="ARBA00023080"/>
    </source>
</evidence>
<dbReference type="GO" id="GO:0009117">
    <property type="term" value="P:nucleotide metabolic process"/>
    <property type="evidence" value="ECO:0007669"/>
    <property type="project" value="UniProtKB-KW"/>
</dbReference>
<comment type="caution">
    <text evidence="5">The sequence shown here is derived from an EMBL/GenBank/DDBJ whole genome shotgun (WGS) entry which is preliminary data.</text>
</comment>
<dbReference type="SUPFAM" id="SSF52972">
    <property type="entry name" value="ITPase-like"/>
    <property type="match status" value="1"/>
</dbReference>
<comment type="catalytic activity">
    <reaction evidence="4">
        <text>UTP + H2O = UMP + diphosphate + H(+)</text>
        <dbReference type="Rhea" id="RHEA:29395"/>
        <dbReference type="ChEBI" id="CHEBI:15377"/>
        <dbReference type="ChEBI" id="CHEBI:15378"/>
        <dbReference type="ChEBI" id="CHEBI:33019"/>
        <dbReference type="ChEBI" id="CHEBI:46398"/>
        <dbReference type="ChEBI" id="CHEBI:57865"/>
        <dbReference type="EC" id="3.6.1.9"/>
    </reaction>
</comment>
<evidence type="ECO:0000256" key="2">
    <source>
        <dbReference type="ARBA" id="ARBA00022801"/>
    </source>
</evidence>
<keyword evidence="3 4" id="KW-0546">Nucleotide metabolism</keyword>
<accession>A0A3N1NYB3</accession>
<evidence type="ECO:0000256" key="4">
    <source>
        <dbReference type="HAMAP-Rule" id="MF_00528"/>
    </source>
</evidence>
<dbReference type="InterPro" id="IPR003697">
    <property type="entry name" value="Maf-like"/>
</dbReference>
<evidence type="ECO:0000256" key="1">
    <source>
        <dbReference type="ARBA" id="ARBA00001968"/>
    </source>
</evidence>
<evidence type="ECO:0000313" key="5">
    <source>
        <dbReference type="EMBL" id="ROQ20789.1"/>
    </source>
</evidence>
<feature type="site" description="Important for substrate specificity" evidence="4">
    <location>
        <position position="12"/>
    </location>
</feature>
<dbReference type="CDD" id="cd00555">
    <property type="entry name" value="Maf"/>
    <property type="match status" value="1"/>
</dbReference>
<evidence type="ECO:0000313" key="6">
    <source>
        <dbReference type="Proteomes" id="UP000273643"/>
    </source>
</evidence>
<dbReference type="EC" id="3.6.1.9" evidence="4"/>
<dbReference type="PANTHER" id="PTHR43213:SF5">
    <property type="entry name" value="BIFUNCTIONAL DTTP_UTP PYROPHOSPHATASE_METHYLTRANSFERASE PROTEIN-RELATED"/>
    <property type="match status" value="1"/>
</dbReference>
<feature type="site" description="Important for substrate specificity" evidence="4">
    <location>
        <position position="75"/>
    </location>
</feature>
<dbReference type="Gene3D" id="3.90.950.10">
    <property type="match status" value="1"/>
</dbReference>
<comment type="function">
    <text evidence="4">Nucleoside triphosphate pyrophosphatase that hydrolyzes dTTP and UTP. May have a dual role in cell division arrest and in preventing the incorporation of modified nucleotides into cellular nucleic acids.</text>
</comment>
<comment type="catalytic activity">
    <reaction evidence="4">
        <text>dTTP + H2O = dTMP + diphosphate + H(+)</text>
        <dbReference type="Rhea" id="RHEA:28534"/>
        <dbReference type="ChEBI" id="CHEBI:15377"/>
        <dbReference type="ChEBI" id="CHEBI:15378"/>
        <dbReference type="ChEBI" id="CHEBI:33019"/>
        <dbReference type="ChEBI" id="CHEBI:37568"/>
        <dbReference type="ChEBI" id="CHEBI:63528"/>
        <dbReference type="EC" id="3.6.1.9"/>
    </reaction>
</comment>
<dbReference type="HAMAP" id="MF_00528">
    <property type="entry name" value="Maf"/>
    <property type="match status" value="1"/>
</dbReference>
<dbReference type="InterPro" id="IPR029001">
    <property type="entry name" value="ITPase-like_fam"/>
</dbReference>
<dbReference type="GO" id="GO:0036221">
    <property type="term" value="F:UTP diphosphatase activity"/>
    <property type="evidence" value="ECO:0007669"/>
    <property type="project" value="RHEA"/>
</dbReference>
<comment type="similarity">
    <text evidence="4">Belongs to the Maf family. YhdE subfamily.</text>
</comment>
<gene>
    <name evidence="5" type="ORF">EDC38_1406</name>
</gene>
<name>A0A3N1NYB3_9GAMM</name>
<keyword evidence="2 4" id="KW-0378">Hydrolase</keyword>
<keyword evidence="6" id="KW-1185">Reference proteome</keyword>
<organism evidence="5 6">
    <name type="scientific">Marinimicrobium koreense</name>
    <dbReference type="NCBI Taxonomy" id="306545"/>
    <lineage>
        <taxon>Bacteria</taxon>
        <taxon>Pseudomonadati</taxon>
        <taxon>Pseudomonadota</taxon>
        <taxon>Gammaproteobacteria</taxon>
        <taxon>Cellvibrionales</taxon>
        <taxon>Cellvibrionaceae</taxon>
        <taxon>Marinimicrobium</taxon>
    </lineage>
</organism>
<sequence length="206" mass="22600">MTDLYLASQSPRRRELLGQLGVQFEPLALSVPEERGAEEPPAQYVERLALEKARAGLARLGKLRLPAAPVLGSDTIGVCLGKVLEKPLGRDHALTMWRLMSGREHQVMTAVAVCSPEREAVCRVTTTVWFRALDEREMEAYWASGEPRDKAGGYGIQGLGGVWVDRIEGSYSAVVGLPMAQTAELLNQFQVPWWGHPAGVPKGERP</sequence>
<dbReference type="AlphaFoldDB" id="A0A3N1NYB3"/>
<comment type="cofactor">
    <cofactor evidence="1 4">
        <name>a divalent metal cation</name>
        <dbReference type="ChEBI" id="CHEBI:60240"/>
    </cofactor>
</comment>
<dbReference type="NCBIfam" id="TIGR00172">
    <property type="entry name" value="maf"/>
    <property type="match status" value="1"/>
</dbReference>
<dbReference type="GO" id="GO:0005737">
    <property type="term" value="C:cytoplasm"/>
    <property type="evidence" value="ECO:0007669"/>
    <property type="project" value="UniProtKB-SubCell"/>
</dbReference>
<dbReference type="Proteomes" id="UP000273643">
    <property type="component" value="Unassembled WGS sequence"/>
</dbReference>
<proteinExistence type="inferred from homology"/>
<protein>
    <recommendedName>
        <fullName evidence="4">dTTP/UTP pyrophosphatase</fullName>
        <shortName evidence="4">dTTPase/UTPase</shortName>
        <ecNumber evidence="4">3.6.1.9</ecNumber>
    </recommendedName>
    <alternativeName>
        <fullName evidence="4">Nucleoside triphosphate pyrophosphatase</fullName>
    </alternativeName>
    <alternativeName>
        <fullName evidence="4">Nucleotide pyrophosphatase</fullName>
        <shortName evidence="4">Nucleotide PPase</shortName>
    </alternativeName>
</protein>
<dbReference type="PANTHER" id="PTHR43213">
    <property type="entry name" value="BIFUNCTIONAL DTTP/UTP PYROPHOSPHATASE/METHYLTRANSFERASE PROTEIN-RELATED"/>
    <property type="match status" value="1"/>
</dbReference>
<dbReference type="GO" id="GO:0036218">
    <property type="term" value="F:dTTP diphosphatase activity"/>
    <property type="evidence" value="ECO:0007669"/>
    <property type="project" value="RHEA"/>
</dbReference>
<feature type="active site" description="Proton acceptor" evidence="4">
    <location>
        <position position="74"/>
    </location>
</feature>
<comment type="subcellular location">
    <subcellularLocation>
        <location evidence="4">Cytoplasm</location>
    </subcellularLocation>
</comment>